<keyword evidence="3" id="KW-1185">Reference proteome</keyword>
<dbReference type="Proteomes" id="UP000053647">
    <property type="component" value="Unassembled WGS sequence"/>
</dbReference>
<gene>
    <name evidence="2" type="ORF">PAXINDRAFT_34129</name>
</gene>
<evidence type="ECO:0000313" key="2">
    <source>
        <dbReference type="EMBL" id="KIJ09095.1"/>
    </source>
</evidence>
<feature type="non-terminal residue" evidence="2">
    <location>
        <position position="166"/>
    </location>
</feature>
<dbReference type="SUPFAM" id="SSF52540">
    <property type="entry name" value="P-loop containing nucleoside triphosphate hydrolases"/>
    <property type="match status" value="1"/>
</dbReference>
<dbReference type="AlphaFoldDB" id="A0A0C9T0F0"/>
<accession>A0A0C9T0F0</accession>
<reference evidence="2 3" key="1">
    <citation type="submission" date="2014-06" db="EMBL/GenBank/DDBJ databases">
        <authorList>
            <consortium name="DOE Joint Genome Institute"/>
            <person name="Kuo A."/>
            <person name="Kohler A."/>
            <person name="Nagy L.G."/>
            <person name="Floudas D."/>
            <person name="Copeland A."/>
            <person name="Barry K.W."/>
            <person name="Cichocki N."/>
            <person name="Veneault-Fourrey C."/>
            <person name="LaButti K."/>
            <person name="Lindquist E.A."/>
            <person name="Lipzen A."/>
            <person name="Lundell T."/>
            <person name="Morin E."/>
            <person name="Murat C."/>
            <person name="Sun H."/>
            <person name="Tunlid A."/>
            <person name="Henrissat B."/>
            <person name="Grigoriev I.V."/>
            <person name="Hibbett D.S."/>
            <person name="Martin F."/>
            <person name="Nordberg H.P."/>
            <person name="Cantor M.N."/>
            <person name="Hua S.X."/>
        </authorList>
    </citation>
    <scope>NUCLEOTIDE SEQUENCE [LARGE SCALE GENOMIC DNA]</scope>
    <source>
        <strain evidence="2 3">ATCC 200175</strain>
    </source>
</reference>
<feature type="non-terminal residue" evidence="2">
    <location>
        <position position="1"/>
    </location>
</feature>
<dbReference type="InterPro" id="IPR027417">
    <property type="entry name" value="P-loop_NTPase"/>
</dbReference>
<dbReference type="CDD" id="cd00882">
    <property type="entry name" value="Ras_like_GTPase"/>
    <property type="match status" value="1"/>
</dbReference>
<protein>
    <recommendedName>
        <fullName evidence="1">G domain-containing protein</fullName>
    </recommendedName>
</protein>
<proteinExistence type="predicted"/>
<evidence type="ECO:0000313" key="3">
    <source>
        <dbReference type="Proteomes" id="UP000053647"/>
    </source>
</evidence>
<dbReference type="Gene3D" id="3.40.50.300">
    <property type="entry name" value="P-loop containing nucleotide triphosphate hydrolases"/>
    <property type="match status" value="1"/>
</dbReference>
<dbReference type="EMBL" id="KN819507">
    <property type="protein sequence ID" value="KIJ09095.1"/>
    <property type="molecule type" value="Genomic_DNA"/>
</dbReference>
<dbReference type="GO" id="GO:0005525">
    <property type="term" value="F:GTP binding"/>
    <property type="evidence" value="ECO:0007669"/>
    <property type="project" value="InterPro"/>
</dbReference>
<dbReference type="Pfam" id="PF01926">
    <property type="entry name" value="MMR_HSR1"/>
    <property type="match status" value="1"/>
</dbReference>
<evidence type="ECO:0000259" key="1">
    <source>
        <dbReference type="Pfam" id="PF01926"/>
    </source>
</evidence>
<dbReference type="InterPro" id="IPR006073">
    <property type="entry name" value="GTP-bd"/>
</dbReference>
<name>A0A0C9T0F0_PAXIN</name>
<organism evidence="2 3">
    <name type="scientific">Paxillus involutus ATCC 200175</name>
    <dbReference type="NCBI Taxonomy" id="664439"/>
    <lineage>
        <taxon>Eukaryota</taxon>
        <taxon>Fungi</taxon>
        <taxon>Dikarya</taxon>
        <taxon>Basidiomycota</taxon>
        <taxon>Agaricomycotina</taxon>
        <taxon>Agaricomycetes</taxon>
        <taxon>Agaricomycetidae</taxon>
        <taxon>Boletales</taxon>
        <taxon>Paxilineae</taxon>
        <taxon>Paxillaceae</taxon>
        <taxon>Paxillus</taxon>
    </lineage>
</organism>
<reference evidence="3" key="2">
    <citation type="submission" date="2015-01" db="EMBL/GenBank/DDBJ databases">
        <title>Evolutionary Origins and Diversification of the Mycorrhizal Mutualists.</title>
        <authorList>
            <consortium name="DOE Joint Genome Institute"/>
            <consortium name="Mycorrhizal Genomics Consortium"/>
            <person name="Kohler A."/>
            <person name="Kuo A."/>
            <person name="Nagy L.G."/>
            <person name="Floudas D."/>
            <person name="Copeland A."/>
            <person name="Barry K.W."/>
            <person name="Cichocki N."/>
            <person name="Veneault-Fourrey C."/>
            <person name="LaButti K."/>
            <person name="Lindquist E.A."/>
            <person name="Lipzen A."/>
            <person name="Lundell T."/>
            <person name="Morin E."/>
            <person name="Murat C."/>
            <person name="Riley R."/>
            <person name="Ohm R."/>
            <person name="Sun H."/>
            <person name="Tunlid A."/>
            <person name="Henrissat B."/>
            <person name="Grigoriev I.V."/>
            <person name="Hibbett D.S."/>
            <person name="Martin F."/>
        </authorList>
    </citation>
    <scope>NUCLEOTIDE SEQUENCE [LARGE SCALE GENOMIC DNA]</scope>
    <source>
        <strain evidence="3">ATCC 200175</strain>
    </source>
</reference>
<dbReference type="OrthoDB" id="8954335at2759"/>
<feature type="domain" description="G" evidence="1">
    <location>
        <begin position="3"/>
        <end position="106"/>
    </location>
</feature>
<dbReference type="HOGENOM" id="CLU_050405_1_0_1"/>
<sequence>RNIVFFGQSGAGKSSIINLVAGSSVAHTSNDTEPCTRVSACYETTIRNETFNLWDTRGLREEGFFRSLFKGSSEGGLRKFLRERYQKREIDLLVYCIRESLEHEVLVKNYKTFCLTTRRLVAPVVMVVTNLEREKNMEDWWGRNESNLRRLEMDFDGHACITAIPG</sequence>